<evidence type="ECO:0000259" key="9">
    <source>
        <dbReference type="Pfam" id="PF02838"/>
    </source>
</evidence>
<dbReference type="SUPFAM" id="SSF51445">
    <property type="entry name" value="(Trans)glycosidases"/>
    <property type="match status" value="1"/>
</dbReference>
<evidence type="ECO:0000259" key="8">
    <source>
        <dbReference type="Pfam" id="PF00728"/>
    </source>
</evidence>
<feature type="domain" description="Glycoside hydrolase family 20 catalytic" evidence="8">
    <location>
        <begin position="148"/>
        <end position="491"/>
    </location>
</feature>
<dbReference type="PANTHER" id="PTHR22600:SF57">
    <property type="entry name" value="BETA-N-ACETYLHEXOSAMINIDASE"/>
    <property type="match status" value="1"/>
</dbReference>
<accession>A0A5P8E894</accession>
<proteinExistence type="inferred from homology"/>
<organism evidence="10 11">
    <name type="scientific">Pseudoprevotella muciniphila</name>
    <dbReference type="NCBI Taxonomy" id="2133944"/>
    <lineage>
        <taxon>Bacteria</taxon>
        <taxon>Pseudomonadati</taxon>
        <taxon>Bacteroidota</taxon>
        <taxon>Bacteroidia</taxon>
        <taxon>Bacteroidales</taxon>
        <taxon>Prevotellaceae</taxon>
        <taxon>Pseudoprevotella</taxon>
    </lineage>
</organism>
<dbReference type="RefSeq" id="WP_111898214.1">
    <property type="nucleotide sequence ID" value="NZ_CP033459.1"/>
</dbReference>
<dbReference type="InterPro" id="IPR008979">
    <property type="entry name" value="Galactose-bd-like_sf"/>
</dbReference>
<evidence type="ECO:0000256" key="5">
    <source>
        <dbReference type="ARBA" id="ARBA00023295"/>
    </source>
</evidence>
<keyword evidence="4" id="KW-0378">Hydrolase</keyword>
<dbReference type="GO" id="GO:0030203">
    <property type="term" value="P:glycosaminoglycan metabolic process"/>
    <property type="evidence" value="ECO:0007669"/>
    <property type="project" value="TreeGrafter"/>
</dbReference>
<dbReference type="EMBL" id="CP033459">
    <property type="protein sequence ID" value="QFQ13110.1"/>
    <property type="molecule type" value="Genomic_DNA"/>
</dbReference>
<feature type="domain" description="Beta-hexosaminidase bacterial type N-terminal" evidence="9">
    <location>
        <begin position="23"/>
        <end position="145"/>
    </location>
</feature>
<dbReference type="GO" id="GO:0004563">
    <property type="term" value="F:beta-N-acetylhexosaminidase activity"/>
    <property type="evidence" value="ECO:0007669"/>
    <property type="project" value="UniProtKB-EC"/>
</dbReference>
<dbReference type="InterPro" id="IPR029018">
    <property type="entry name" value="Hex-like_dom2"/>
</dbReference>
<dbReference type="Gene3D" id="3.30.379.10">
    <property type="entry name" value="Chitobiase/beta-hexosaminidase domain 2-like"/>
    <property type="match status" value="1"/>
</dbReference>
<reference evidence="10 11" key="1">
    <citation type="submission" date="2018-11" db="EMBL/GenBank/DDBJ databases">
        <authorList>
            <person name="Na S.W."/>
            <person name="Baik M."/>
        </authorList>
    </citation>
    <scope>NUCLEOTIDE SEQUENCE [LARGE SCALE GENOMIC DNA]</scope>
    <source>
        <strain evidence="10 11">E39</strain>
    </source>
</reference>
<feature type="chain" id="PRO_5024318362" description="beta-N-acetylhexosaminidase" evidence="7">
    <location>
        <begin position="19"/>
        <end position="685"/>
    </location>
</feature>
<protein>
    <recommendedName>
        <fullName evidence="3">beta-N-acetylhexosaminidase</fullName>
        <ecNumber evidence="3">3.2.1.52</ecNumber>
    </recommendedName>
</protein>
<evidence type="ECO:0000256" key="2">
    <source>
        <dbReference type="ARBA" id="ARBA00006285"/>
    </source>
</evidence>
<keyword evidence="7" id="KW-0732">Signal</keyword>
<dbReference type="AlphaFoldDB" id="A0A5P8E894"/>
<dbReference type="InterPro" id="IPR017853">
    <property type="entry name" value="GH"/>
</dbReference>
<dbReference type="PRINTS" id="PR00738">
    <property type="entry name" value="GLHYDRLASE20"/>
</dbReference>
<dbReference type="CDD" id="cd06563">
    <property type="entry name" value="GH20_chitobiase-like"/>
    <property type="match status" value="1"/>
</dbReference>
<evidence type="ECO:0000256" key="6">
    <source>
        <dbReference type="PIRSR" id="PIRSR625705-1"/>
    </source>
</evidence>
<feature type="active site" description="Proton donor" evidence="6">
    <location>
        <position position="324"/>
    </location>
</feature>
<dbReference type="GO" id="GO:0005975">
    <property type="term" value="P:carbohydrate metabolic process"/>
    <property type="evidence" value="ECO:0007669"/>
    <property type="project" value="InterPro"/>
</dbReference>
<dbReference type="Gene3D" id="3.20.20.80">
    <property type="entry name" value="Glycosidases"/>
    <property type="match status" value="1"/>
</dbReference>
<comment type="similarity">
    <text evidence="2">Belongs to the glycosyl hydrolase 20 family.</text>
</comment>
<dbReference type="SUPFAM" id="SSF55545">
    <property type="entry name" value="beta-N-acetylhexosaminidase-like domain"/>
    <property type="match status" value="1"/>
</dbReference>
<dbReference type="KEGG" id="alq:C7Y71_008835"/>
<dbReference type="EC" id="3.2.1.52" evidence="3"/>
<feature type="signal peptide" evidence="7">
    <location>
        <begin position="1"/>
        <end position="18"/>
    </location>
</feature>
<gene>
    <name evidence="10" type="ORF">C7Y71_008835</name>
</gene>
<comment type="catalytic activity">
    <reaction evidence="1">
        <text>Hydrolysis of terminal non-reducing N-acetyl-D-hexosamine residues in N-acetyl-beta-D-hexosaminides.</text>
        <dbReference type="EC" id="3.2.1.52"/>
    </reaction>
</comment>
<evidence type="ECO:0000256" key="4">
    <source>
        <dbReference type="ARBA" id="ARBA00022801"/>
    </source>
</evidence>
<dbReference type="Pfam" id="PF02838">
    <property type="entry name" value="Glyco_hydro_20b"/>
    <property type="match status" value="1"/>
</dbReference>
<dbReference type="SUPFAM" id="SSF49785">
    <property type="entry name" value="Galactose-binding domain-like"/>
    <property type="match status" value="1"/>
</dbReference>
<dbReference type="InterPro" id="IPR015882">
    <property type="entry name" value="HEX_bac_N"/>
</dbReference>
<evidence type="ECO:0000256" key="7">
    <source>
        <dbReference type="SAM" id="SignalP"/>
    </source>
</evidence>
<keyword evidence="11" id="KW-1185">Reference proteome</keyword>
<dbReference type="Gene3D" id="2.60.120.260">
    <property type="entry name" value="Galactose-binding domain-like"/>
    <property type="match status" value="1"/>
</dbReference>
<evidence type="ECO:0000256" key="3">
    <source>
        <dbReference type="ARBA" id="ARBA00012663"/>
    </source>
</evidence>
<name>A0A5P8E894_9BACT</name>
<evidence type="ECO:0000256" key="1">
    <source>
        <dbReference type="ARBA" id="ARBA00001231"/>
    </source>
</evidence>
<dbReference type="GO" id="GO:0016020">
    <property type="term" value="C:membrane"/>
    <property type="evidence" value="ECO:0007669"/>
    <property type="project" value="TreeGrafter"/>
</dbReference>
<evidence type="ECO:0000313" key="11">
    <source>
        <dbReference type="Proteomes" id="UP000249375"/>
    </source>
</evidence>
<dbReference type="InterPro" id="IPR015883">
    <property type="entry name" value="Glyco_hydro_20_cat"/>
</dbReference>
<evidence type="ECO:0000313" key="10">
    <source>
        <dbReference type="EMBL" id="QFQ13110.1"/>
    </source>
</evidence>
<dbReference type="PANTHER" id="PTHR22600">
    <property type="entry name" value="BETA-HEXOSAMINIDASE"/>
    <property type="match status" value="1"/>
</dbReference>
<dbReference type="InterPro" id="IPR025705">
    <property type="entry name" value="Beta_hexosaminidase_sua/sub"/>
</dbReference>
<dbReference type="Proteomes" id="UP000249375">
    <property type="component" value="Chromosome"/>
</dbReference>
<keyword evidence="5" id="KW-0326">Glycosidase</keyword>
<dbReference type="OrthoDB" id="1090159at2"/>
<sequence>MKRLIFLLASCLSLTATAQRALDVVPYPQYAQKGDKVLTLRPSEMSCYIGLKGKEMKILSEQIAANGFSLRTIGKADDAAVRYTIDNLDPQFESPEAYRMEIGAKGIDISAAGTAGLFYAHQTLQQLAKKQGENYILPFCRIYDAPRFGWRGWHADVSRHFFDKEYLKKQLRMMAHYKINRFHWHLTDDPGWRIEIKKYPQLTQKTAYRPQHKWTDWGAAGMQFCDVKKGLPEGAYGGYYTQKDIREIVDYAAKLHITVVPEIEMPGHSWEVLAAMPELGCSGKPYQNGELCIGNEATFEFLENVLTEVLTLFPSEYIHIGGDEANRSHWANCPKCQKRMQDENLKSVEELQSYLTRRIESFLNAHGRKLLGWDEIIEGGLSPRATVMSWRGEQGGIEAARTGHDAVMTPWQCYLDNAQDDPQVEPRGVGGYVPLEKTYAYDPVPAELTPSEAKHILGVQGNVWAEHIPTAEHAEYMIYPRILAIAEDGWSLPENKNWQHFHSLALQQVDWLRAMGYNTFNLAAEKGDRKEARTRIRHLASGCPVIYTDKYSHKYTAGGDSALTDGVRGSFMYQDKRWQGVETKNFEVTIDLGKLKEIHGVKACYMQRNDQWIWLPKEVVTSISDDGINFREVGRETHTISPDIPDIIYREMGWKGTAKCRYVRLTAVANGRQGGWIFTDEVIVE</sequence>
<dbReference type="Pfam" id="PF00728">
    <property type="entry name" value="Glyco_hydro_20"/>
    <property type="match status" value="1"/>
</dbReference>